<dbReference type="InterPro" id="IPR029753">
    <property type="entry name" value="D-isomer_DH_CS"/>
</dbReference>
<dbReference type="InterPro" id="IPR058205">
    <property type="entry name" value="D-LDH-like"/>
</dbReference>
<organism evidence="7 8">
    <name type="scientific">Candidatus Faecalibacterium intestinavium</name>
    <dbReference type="NCBI Taxonomy" id="2838580"/>
    <lineage>
        <taxon>Bacteria</taxon>
        <taxon>Bacillati</taxon>
        <taxon>Bacillota</taxon>
        <taxon>Clostridia</taxon>
        <taxon>Eubacteriales</taxon>
        <taxon>Oscillospiraceae</taxon>
        <taxon>Faecalibacterium</taxon>
    </lineage>
</organism>
<evidence type="ECO:0000256" key="3">
    <source>
        <dbReference type="ARBA" id="ARBA00023027"/>
    </source>
</evidence>
<dbReference type="Pfam" id="PF02826">
    <property type="entry name" value="2-Hacid_dh_C"/>
    <property type="match status" value="1"/>
</dbReference>
<dbReference type="CDD" id="cd12185">
    <property type="entry name" value="HGDH_LDH_like"/>
    <property type="match status" value="1"/>
</dbReference>
<dbReference type="Gene3D" id="3.40.50.720">
    <property type="entry name" value="NAD(P)-binding Rossmann-like Domain"/>
    <property type="match status" value="2"/>
</dbReference>
<evidence type="ECO:0000313" key="7">
    <source>
        <dbReference type="EMBL" id="MBU3819437.1"/>
    </source>
</evidence>
<sequence>MKIFFYTLRPYDELAYAKALSEEFGIGFGGCEDYPTPENAALAAGYDAISFTPCDMGREMVERFHALGVKSLCCRSIGFDHVDRQRARELGMAVSNVDYPPNGVANYAIMLMMMSLRQIGHILKRGEAQDYSLKGKIGRDLSGCTVGVIGTGRIGRTVLAHLSAFGCRLLAYDLCPSPEGAKYAEYVDLDTLFAQSDVITLHTNATEENHHLIDAAALEKMKPGVVLINTARGKLIDSDALIAAIEKGKVGAAALDVLENENGLYYYNRAGEAIPNPELALLRSFPNVLLTDHTAFYTGENVESMVRGVFESADAFAKGQPTRHDVSLK</sequence>
<dbReference type="InterPro" id="IPR029752">
    <property type="entry name" value="D-isomer_DH_CS1"/>
</dbReference>
<reference evidence="7" key="1">
    <citation type="journal article" date="2021" name="PeerJ">
        <title>Extensive microbial diversity within the chicken gut microbiome revealed by metagenomics and culture.</title>
        <authorList>
            <person name="Gilroy R."/>
            <person name="Ravi A."/>
            <person name="Getino M."/>
            <person name="Pursley I."/>
            <person name="Horton D.L."/>
            <person name="Alikhan N.F."/>
            <person name="Baker D."/>
            <person name="Gharbi K."/>
            <person name="Hall N."/>
            <person name="Watson M."/>
            <person name="Adriaenssens E.M."/>
            <person name="Foster-Nyarko E."/>
            <person name="Jarju S."/>
            <person name="Secka A."/>
            <person name="Antonio M."/>
            <person name="Oren A."/>
            <person name="Chaudhuri R.R."/>
            <person name="La Ragione R."/>
            <person name="Hildebrand F."/>
            <person name="Pallen M.J."/>
        </authorList>
    </citation>
    <scope>NUCLEOTIDE SEQUENCE</scope>
    <source>
        <strain evidence="7">742</strain>
    </source>
</reference>
<name>A0A9E2KKV2_9FIRM</name>
<comment type="caution">
    <text evidence="7">The sequence shown here is derived from an EMBL/GenBank/DDBJ whole genome shotgun (WGS) entry which is preliminary data.</text>
</comment>
<evidence type="ECO:0000256" key="4">
    <source>
        <dbReference type="RuleBase" id="RU003719"/>
    </source>
</evidence>
<dbReference type="GO" id="GO:0051287">
    <property type="term" value="F:NAD binding"/>
    <property type="evidence" value="ECO:0007669"/>
    <property type="project" value="InterPro"/>
</dbReference>
<evidence type="ECO:0000259" key="6">
    <source>
        <dbReference type="Pfam" id="PF02826"/>
    </source>
</evidence>
<dbReference type="Proteomes" id="UP000824178">
    <property type="component" value="Unassembled WGS sequence"/>
</dbReference>
<proteinExistence type="inferred from homology"/>
<protein>
    <submittedName>
        <fullName evidence="7">Lactate dehydrogenase</fullName>
    </submittedName>
</protein>
<dbReference type="PROSITE" id="PS00671">
    <property type="entry name" value="D_2_HYDROXYACID_DH_3"/>
    <property type="match status" value="1"/>
</dbReference>
<gene>
    <name evidence="7" type="ORF">H9864_03560</name>
</gene>
<keyword evidence="2 4" id="KW-0560">Oxidoreductase</keyword>
<evidence type="ECO:0000256" key="2">
    <source>
        <dbReference type="ARBA" id="ARBA00023002"/>
    </source>
</evidence>
<dbReference type="PANTHER" id="PTHR43026">
    <property type="entry name" value="2-HYDROXYACID DEHYDROGENASE HOMOLOG 1-RELATED"/>
    <property type="match status" value="1"/>
</dbReference>
<dbReference type="SUPFAM" id="SSF52283">
    <property type="entry name" value="Formate/glycerate dehydrogenase catalytic domain-like"/>
    <property type="match status" value="1"/>
</dbReference>
<dbReference type="AlphaFoldDB" id="A0A9E2KKV2"/>
<keyword evidence="3" id="KW-0520">NAD</keyword>
<evidence type="ECO:0000256" key="1">
    <source>
        <dbReference type="ARBA" id="ARBA00005854"/>
    </source>
</evidence>
<dbReference type="InterPro" id="IPR006139">
    <property type="entry name" value="D-isomer_2_OHA_DH_cat_dom"/>
</dbReference>
<feature type="domain" description="D-isomer specific 2-hydroxyacid dehydrogenase NAD-binding" evidence="6">
    <location>
        <begin position="109"/>
        <end position="295"/>
    </location>
</feature>
<evidence type="ECO:0000259" key="5">
    <source>
        <dbReference type="Pfam" id="PF00389"/>
    </source>
</evidence>
<dbReference type="EMBL" id="JAHLFH010000067">
    <property type="protein sequence ID" value="MBU3819437.1"/>
    <property type="molecule type" value="Genomic_DNA"/>
</dbReference>
<feature type="domain" description="D-isomer specific 2-hydroxyacid dehydrogenase catalytic" evidence="5">
    <location>
        <begin position="34"/>
        <end position="326"/>
    </location>
</feature>
<dbReference type="PROSITE" id="PS00065">
    <property type="entry name" value="D_2_HYDROXYACID_DH_1"/>
    <property type="match status" value="1"/>
</dbReference>
<dbReference type="InterPro" id="IPR006140">
    <property type="entry name" value="D-isomer_DH_NAD-bd"/>
</dbReference>
<accession>A0A9E2KKV2</accession>
<reference evidence="7" key="2">
    <citation type="submission" date="2021-04" db="EMBL/GenBank/DDBJ databases">
        <authorList>
            <person name="Gilroy R."/>
        </authorList>
    </citation>
    <scope>NUCLEOTIDE SEQUENCE</scope>
    <source>
        <strain evidence="7">742</strain>
    </source>
</reference>
<dbReference type="PANTHER" id="PTHR43026:SF1">
    <property type="entry name" value="2-HYDROXYACID DEHYDROGENASE HOMOLOG 1-RELATED"/>
    <property type="match status" value="1"/>
</dbReference>
<dbReference type="GO" id="GO:0008720">
    <property type="term" value="F:D-lactate dehydrogenase (NAD+) activity"/>
    <property type="evidence" value="ECO:0007669"/>
    <property type="project" value="TreeGrafter"/>
</dbReference>
<dbReference type="InterPro" id="IPR036291">
    <property type="entry name" value="NAD(P)-bd_dom_sf"/>
</dbReference>
<dbReference type="SUPFAM" id="SSF51735">
    <property type="entry name" value="NAD(P)-binding Rossmann-fold domains"/>
    <property type="match status" value="1"/>
</dbReference>
<evidence type="ECO:0000313" key="8">
    <source>
        <dbReference type="Proteomes" id="UP000824178"/>
    </source>
</evidence>
<dbReference type="Pfam" id="PF00389">
    <property type="entry name" value="2-Hacid_dh"/>
    <property type="match status" value="1"/>
</dbReference>
<comment type="similarity">
    <text evidence="1 4">Belongs to the D-isomer specific 2-hydroxyacid dehydrogenase family.</text>
</comment>